<dbReference type="InterPro" id="IPR028994">
    <property type="entry name" value="Integrin_alpha_N"/>
</dbReference>
<organism evidence="2 3">
    <name type="scientific">Maribacter litopenaei</name>
    <dbReference type="NCBI Taxonomy" id="2976127"/>
    <lineage>
        <taxon>Bacteria</taxon>
        <taxon>Pseudomonadati</taxon>
        <taxon>Bacteroidota</taxon>
        <taxon>Flavobacteriia</taxon>
        <taxon>Flavobacteriales</taxon>
        <taxon>Flavobacteriaceae</taxon>
        <taxon>Maribacter</taxon>
    </lineage>
</organism>
<name>A0ABY5Y909_9FLAO</name>
<evidence type="ECO:0000313" key="3">
    <source>
        <dbReference type="Proteomes" id="UP001059209"/>
    </source>
</evidence>
<dbReference type="EMBL" id="CP104205">
    <property type="protein sequence ID" value="UWX54635.1"/>
    <property type="molecule type" value="Genomic_DNA"/>
</dbReference>
<sequence>MKVHYSLALQLCTILLLNGAMSSCKKKGFQEPSPLFVLRDSSIGISFENELIYDEQFNPYLYRNFYNGGGVALGDINNDGLVDVYFTGNMVDNKLFLNKGNWEFEDITNKAGVACPKVWSTGATFADVNNDGLTGSLCL</sequence>
<dbReference type="PROSITE" id="PS51257">
    <property type="entry name" value="PROKAR_LIPOPROTEIN"/>
    <property type="match status" value="1"/>
</dbReference>
<evidence type="ECO:0000313" key="2">
    <source>
        <dbReference type="EMBL" id="UWX54635.1"/>
    </source>
</evidence>
<accession>A0ABY5Y909</accession>
<dbReference type="Proteomes" id="UP001059209">
    <property type="component" value="Chromosome"/>
</dbReference>
<gene>
    <name evidence="2" type="ORF">NYZ99_17475</name>
</gene>
<dbReference type="SUPFAM" id="SSF69318">
    <property type="entry name" value="Integrin alpha N-terminal domain"/>
    <property type="match status" value="1"/>
</dbReference>
<reference evidence="2" key="1">
    <citation type="submission" date="2022-09" db="EMBL/GenBank/DDBJ databases">
        <title>Maribacter litopenaei sp. nov., isolated from the intestinal tract of the Pacific White Shrimp, Litopenaeus vannamei.</title>
        <authorList>
            <person name="Kim S.Y."/>
            <person name="Hwang C.Y."/>
        </authorList>
    </citation>
    <scope>NUCLEOTIDE SEQUENCE</scope>
    <source>
        <strain evidence="2">HL-LV01</strain>
    </source>
</reference>
<evidence type="ECO:0000256" key="1">
    <source>
        <dbReference type="ARBA" id="ARBA00022729"/>
    </source>
</evidence>
<dbReference type="RefSeq" id="WP_260572493.1">
    <property type="nucleotide sequence ID" value="NZ_CP104205.1"/>
</dbReference>
<keyword evidence="1" id="KW-0732">Signal</keyword>
<dbReference type="Pfam" id="PF13517">
    <property type="entry name" value="FG-GAP_3"/>
    <property type="match status" value="1"/>
</dbReference>
<proteinExistence type="predicted"/>
<dbReference type="Gene3D" id="2.130.10.130">
    <property type="entry name" value="Integrin alpha, N-terminal"/>
    <property type="match status" value="1"/>
</dbReference>
<protein>
    <submittedName>
        <fullName evidence="2">VCBS repeat-containing protein</fullName>
    </submittedName>
</protein>
<keyword evidence="3" id="KW-1185">Reference proteome</keyword>
<dbReference type="InterPro" id="IPR013517">
    <property type="entry name" value="FG-GAP"/>
</dbReference>